<evidence type="ECO:0000256" key="1">
    <source>
        <dbReference type="RuleBase" id="RU000363"/>
    </source>
</evidence>
<dbReference type="PRINTS" id="PR00080">
    <property type="entry name" value="SDRFAMILY"/>
</dbReference>
<dbReference type="GO" id="GO:0016491">
    <property type="term" value="F:oxidoreductase activity"/>
    <property type="evidence" value="ECO:0007669"/>
    <property type="project" value="TreeGrafter"/>
</dbReference>
<dbReference type="InterPro" id="IPR002347">
    <property type="entry name" value="SDR_fam"/>
</dbReference>
<dbReference type="Pfam" id="PF00106">
    <property type="entry name" value="adh_short"/>
    <property type="match status" value="1"/>
</dbReference>
<dbReference type="CDD" id="cd05374">
    <property type="entry name" value="17beta-HSD-like_SDR_c"/>
    <property type="match status" value="1"/>
</dbReference>
<dbReference type="EMBL" id="CP087164">
    <property type="protein sequence ID" value="UGS37349.1"/>
    <property type="molecule type" value="Genomic_DNA"/>
</dbReference>
<comment type="similarity">
    <text evidence="1">Belongs to the short-chain dehydrogenases/reductases (SDR) family.</text>
</comment>
<dbReference type="PRINTS" id="PR00081">
    <property type="entry name" value="GDHRDH"/>
</dbReference>
<dbReference type="Gene3D" id="3.40.50.720">
    <property type="entry name" value="NAD(P)-binding Rossmann-like Domain"/>
    <property type="match status" value="1"/>
</dbReference>
<evidence type="ECO:0000313" key="3">
    <source>
        <dbReference type="EMBL" id="UGS37349.1"/>
    </source>
</evidence>
<dbReference type="KEGG" id="sbae:DSM104329_03764"/>
<dbReference type="PANTHER" id="PTHR43313:SF1">
    <property type="entry name" value="3BETA-HYDROXYSTEROID DEHYDROGENASE DHS-16"/>
    <property type="match status" value="1"/>
</dbReference>
<dbReference type="RefSeq" id="WP_259311405.1">
    <property type="nucleotide sequence ID" value="NZ_CP087164.1"/>
</dbReference>
<accession>A0A9E7C244</accession>
<name>A0A9E7C244_9ACTN</name>
<dbReference type="InterPro" id="IPR057326">
    <property type="entry name" value="KR_dom"/>
</dbReference>
<dbReference type="Proteomes" id="UP001162834">
    <property type="component" value="Chromosome"/>
</dbReference>
<dbReference type="GO" id="GO:0008202">
    <property type="term" value="P:steroid metabolic process"/>
    <property type="evidence" value="ECO:0007669"/>
    <property type="project" value="TreeGrafter"/>
</dbReference>
<feature type="domain" description="Ketoreductase" evidence="2">
    <location>
        <begin position="2"/>
        <end position="177"/>
    </location>
</feature>
<dbReference type="SMART" id="SM00822">
    <property type="entry name" value="PKS_KR"/>
    <property type="match status" value="1"/>
</dbReference>
<reference evidence="3" key="1">
    <citation type="journal article" date="2022" name="Int. J. Syst. Evol. Microbiol.">
        <title>Pseudomonas aegrilactucae sp. nov. and Pseudomonas morbosilactucae sp. nov., pathogens causing bacterial rot of lettuce in Japan.</title>
        <authorList>
            <person name="Sawada H."/>
            <person name="Fujikawa T."/>
            <person name="Satou M."/>
        </authorList>
    </citation>
    <scope>NUCLEOTIDE SEQUENCE</scope>
    <source>
        <strain evidence="3">0166_1</strain>
    </source>
</reference>
<dbReference type="InterPro" id="IPR036291">
    <property type="entry name" value="NAD(P)-bd_dom_sf"/>
</dbReference>
<dbReference type="SUPFAM" id="SSF51735">
    <property type="entry name" value="NAD(P)-binding Rossmann-fold domains"/>
    <property type="match status" value="1"/>
</dbReference>
<evidence type="ECO:0000313" key="4">
    <source>
        <dbReference type="Proteomes" id="UP001162834"/>
    </source>
</evidence>
<evidence type="ECO:0000259" key="2">
    <source>
        <dbReference type="SMART" id="SM00822"/>
    </source>
</evidence>
<protein>
    <recommendedName>
        <fullName evidence="2">Ketoreductase domain-containing protein</fullName>
    </recommendedName>
</protein>
<organism evidence="3 4">
    <name type="scientific">Capillimicrobium parvum</name>
    <dbReference type="NCBI Taxonomy" id="2884022"/>
    <lineage>
        <taxon>Bacteria</taxon>
        <taxon>Bacillati</taxon>
        <taxon>Actinomycetota</taxon>
        <taxon>Thermoleophilia</taxon>
        <taxon>Solirubrobacterales</taxon>
        <taxon>Capillimicrobiaceae</taxon>
        <taxon>Capillimicrobium</taxon>
    </lineage>
</organism>
<gene>
    <name evidence="3" type="ORF">DSM104329_03764</name>
</gene>
<proteinExistence type="inferred from homology"/>
<sequence>MLTVLITGASSGIGAATALHLDAQGHRVFAGVEAPDDGQAALAGASGRLRRIVLDVTSAGSIAAALGEVEGELGGARLDAVVNNAGIAVSGPVELLPVDDLRRQLDVNVVGQVAVTQATLPLIRRGHGRVVLMSSIGGRVASQFAGAYYASKHALEAIGDALRQELDEEDVPVVLVEPSIISTPIWEKAIAYLDGLAMRAPADRYARYRDRIAAFRENLRSADEKGRSPQDVAEVVEKALTADKPDARYVVGAEAKLLGALRPLIPDRVADKLAERTASP</sequence>
<keyword evidence="4" id="KW-1185">Reference proteome</keyword>
<dbReference type="AlphaFoldDB" id="A0A9E7C244"/>
<dbReference type="PANTHER" id="PTHR43313">
    <property type="entry name" value="SHORT-CHAIN DEHYDROGENASE/REDUCTASE FAMILY 9C"/>
    <property type="match status" value="1"/>
</dbReference>